<name>A0ABR6CJ21_9HYPH</name>
<comment type="caution">
    <text evidence="1">The sequence shown here is derived from an EMBL/GenBank/DDBJ whole genome shotgun (WGS) entry which is preliminary data.</text>
</comment>
<gene>
    <name evidence="1" type="ORF">HNQ97_006653</name>
</gene>
<evidence type="ECO:0000313" key="1">
    <source>
        <dbReference type="EMBL" id="MBA9024613.1"/>
    </source>
</evidence>
<organism evidence="1 2">
    <name type="scientific">Aminobacter ciceronei</name>
    <dbReference type="NCBI Taxonomy" id="150723"/>
    <lineage>
        <taxon>Bacteria</taxon>
        <taxon>Pseudomonadati</taxon>
        <taxon>Pseudomonadota</taxon>
        <taxon>Alphaproteobacteria</taxon>
        <taxon>Hyphomicrobiales</taxon>
        <taxon>Phyllobacteriaceae</taxon>
        <taxon>Aminobacter</taxon>
    </lineage>
</organism>
<keyword evidence="2" id="KW-1185">Reference proteome</keyword>
<dbReference type="RefSeq" id="WP_182576208.1">
    <property type="nucleotide sequence ID" value="NZ_JACJHY010000073.1"/>
</dbReference>
<dbReference type="EMBL" id="JACJHZ010000073">
    <property type="protein sequence ID" value="MBA9024613.1"/>
    <property type="molecule type" value="Genomic_DNA"/>
</dbReference>
<dbReference type="Proteomes" id="UP000587524">
    <property type="component" value="Unassembled WGS sequence"/>
</dbReference>
<evidence type="ECO:0000313" key="2">
    <source>
        <dbReference type="Proteomes" id="UP000587524"/>
    </source>
</evidence>
<accession>A0ABR6CJ21</accession>
<sequence>MTEAVSFFISELIRAANEISKMTPAEAARLLQRAAASIREYRQQITSSYSPTNDAGQVDIVFELTVMAASIQLFPPEKVSEMFLEAAEEIKACKVLIGERRKTS</sequence>
<reference evidence="1 2" key="1">
    <citation type="submission" date="2020-08" db="EMBL/GenBank/DDBJ databases">
        <title>Genomic Encyclopedia of Type Strains, Phase IV (KMG-IV): sequencing the most valuable type-strain genomes for metagenomic binning, comparative biology and taxonomic classification.</title>
        <authorList>
            <person name="Goeker M."/>
        </authorList>
    </citation>
    <scope>NUCLEOTIDE SEQUENCE [LARGE SCALE GENOMIC DNA]</scope>
    <source>
        <strain evidence="1 2">DSM 17455</strain>
    </source>
</reference>
<protein>
    <submittedName>
        <fullName evidence="1">Uncharacterized protein</fullName>
    </submittedName>
</protein>
<proteinExistence type="predicted"/>